<keyword evidence="1" id="KW-0863">Zinc-finger</keyword>
<dbReference type="HOGENOM" id="CLU_1856363_0_0_1"/>
<dbReference type="PROSITE" id="PS50966">
    <property type="entry name" value="ZF_SWIM"/>
    <property type="match status" value="1"/>
</dbReference>
<sequence length="138" mass="17278">MLMESHWKVIKRDFLLKFFRSRIDLLIYIIISRLIPHHQQQYQKYLNEREHISWKKDFKREWKKLENVKINNFYLTDITRWICSCLSFTRNRFFICKHLVQQYGRPESFYDVYRQERYPFIFFNTMETTSESDIITGT</sequence>
<keyword evidence="1" id="KW-0862">Zinc</keyword>
<organism evidence="3">
    <name type="scientific">Rhizophagus irregularis (strain DAOM 181602 / DAOM 197198 / MUCL 43194)</name>
    <name type="common">Arbuscular mycorrhizal fungus</name>
    <name type="synonym">Glomus intraradices</name>
    <dbReference type="NCBI Taxonomy" id="747089"/>
    <lineage>
        <taxon>Eukaryota</taxon>
        <taxon>Fungi</taxon>
        <taxon>Fungi incertae sedis</taxon>
        <taxon>Mucoromycota</taxon>
        <taxon>Glomeromycotina</taxon>
        <taxon>Glomeromycetes</taxon>
        <taxon>Glomerales</taxon>
        <taxon>Glomeraceae</taxon>
        <taxon>Rhizophagus</taxon>
    </lineage>
</organism>
<dbReference type="InterPro" id="IPR007527">
    <property type="entry name" value="Znf_SWIM"/>
</dbReference>
<evidence type="ECO:0000259" key="2">
    <source>
        <dbReference type="PROSITE" id="PS50966"/>
    </source>
</evidence>
<evidence type="ECO:0000313" key="3">
    <source>
        <dbReference type="EMBL" id="ESA02917.1"/>
    </source>
</evidence>
<reference evidence="3" key="1">
    <citation type="submission" date="2013-07" db="EMBL/GenBank/DDBJ databases">
        <title>The genome of an arbuscular mycorrhizal fungus provides insights into the evolution of the oldest plant symbiosis.</title>
        <authorList>
            <consortium name="DOE Joint Genome Institute"/>
            <person name="Tisserant E."/>
            <person name="Malbreil M."/>
            <person name="Kuo A."/>
            <person name="Kohler A."/>
            <person name="Symeonidi A."/>
            <person name="Balestrini R."/>
            <person name="Charron P."/>
            <person name="Duensing N."/>
            <person name="Frei-dit-Frey N."/>
            <person name="Gianinazzi-Pearson V."/>
            <person name="Gilbert B."/>
            <person name="Handa Y."/>
            <person name="Hijri M."/>
            <person name="Kaul R."/>
            <person name="Kawaguchi M."/>
            <person name="Krajinski F."/>
            <person name="Lammers P."/>
            <person name="Lapierre D."/>
            <person name="Masclaux F.G."/>
            <person name="Murat C."/>
            <person name="Morin E."/>
            <person name="Ndikumana S."/>
            <person name="Pagni M."/>
            <person name="Petitpierre D."/>
            <person name="Requena N."/>
            <person name="Rosikiewicz P."/>
            <person name="Riley R."/>
            <person name="Saito K."/>
            <person name="San Clemente H."/>
            <person name="Shapiro H."/>
            <person name="van Tuinen D."/>
            <person name="Becard G."/>
            <person name="Bonfante P."/>
            <person name="Paszkowski U."/>
            <person name="Shachar-Hill Y."/>
            <person name="Young J.P."/>
            <person name="Sanders I.R."/>
            <person name="Henrissat B."/>
            <person name="Rensing S.A."/>
            <person name="Grigoriev I.V."/>
            <person name="Corradi N."/>
            <person name="Roux C."/>
            <person name="Martin F."/>
        </authorList>
    </citation>
    <scope>NUCLEOTIDE SEQUENCE</scope>
    <source>
        <strain evidence="3">DAOM 197198</strain>
    </source>
</reference>
<accession>U9T693</accession>
<keyword evidence="1" id="KW-0479">Metal-binding</keyword>
<gene>
    <name evidence="3" type="ORF">GLOINDRAFT_6047</name>
</gene>
<feature type="domain" description="SWIM-type" evidence="2">
    <location>
        <begin position="74"/>
        <end position="107"/>
    </location>
</feature>
<dbReference type="VEuPathDB" id="FungiDB:RhiirFUN_018568"/>
<dbReference type="GO" id="GO:0008270">
    <property type="term" value="F:zinc ion binding"/>
    <property type="evidence" value="ECO:0007669"/>
    <property type="project" value="UniProtKB-KW"/>
</dbReference>
<dbReference type="AlphaFoldDB" id="U9T693"/>
<evidence type="ECO:0000256" key="1">
    <source>
        <dbReference type="PROSITE-ProRule" id="PRU00325"/>
    </source>
</evidence>
<dbReference type="EMBL" id="KI295362">
    <property type="protein sequence ID" value="ESA02917.1"/>
    <property type="molecule type" value="Genomic_DNA"/>
</dbReference>
<proteinExistence type="predicted"/>
<protein>
    <recommendedName>
        <fullName evidence="2">SWIM-type domain-containing protein</fullName>
    </recommendedName>
</protein>
<name>U9T693_RHIID</name>